<reference evidence="3" key="1">
    <citation type="submission" date="2016-10" db="EMBL/GenBank/DDBJ databases">
        <authorList>
            <person name="Varghese N."/>
            <person name="Submissions S."/>
        </authorList>
    </citation>
    <scope>NUCLEOTIDE SEQUENCE [LARGE SCALE GENOMIC DNA]</scope>
    <source>
        <strain evidence="3">DSM 26894</strain>
    </source>
</reference>
<protein>
    <recommendedName>
        <fullName evidence="1">YitH/HolE acetyltransferase (GNAT) domain-containing protein</fullName>
    </recommendedName>
</protein>
<evidence type="ECO:0000259" key="1">
    <source>
        <dbReference type="Pfam" id="PF18014"/>
    </source>
</evidence>
<dbReference type="Gene3D" id="3.40.630.30">
    <property type="match status" value="1"/>
</dbReference>
<dbReference type="InterPro" id="IPR052729">
    <property type="entry name" value="Acyl/Acetyltrans_Enzymes"/>
</dbReference>
<keyword evidence="3" id="KW-1185">Reference proteome</keyword>
<dbReference type="PANTHER" id="PTHR47237">
    <property type="entry name" value="SLL0310 PROTEIN"/>
    <property type="match status" value="1"/>
</dbReference>
<dbReference type="EMBL" id="FOZW01000009">
    <property type="protein sequence ID" value="SFT07729.1"/>
    <property type="molecule type" value="Genomic_DNA"/>
</dbReference>
<dbReference type="Proteomes" id="UP000199392">
    <property type="component" value="Unassembled WGS sequence"/>
</dbReference>
<feature type="domain" description="YitH/HolE acetyltransferase (GNAT)" evidence="1">
    <location>
        <begin position="176"/>
        <end position="287"/>
    </location>
</feature>
<dbReference type="SUPFAM" id="SSF55729">
    <property type="entry name" value="Acyl-CoA N-acyltransferases (Nat)"/>
    <property type="match status" value="1"/>
</dbReference>
<accession>A0A1I6V1Z1</accession>
<dbReference type="InterPro" id="IPR016181">
    <property type="entry name" value="Acyl_CoA_acyltransferase"/>
</dbReference>
<organism evidence="2 3">
    <name type="scientific">Alloyangia pacifica</name>
    <dbReference type="NCBI Taxonomy" id="311180"/>
    <lineage>
        <taxon>Bacteria</taxon>
        <taxon>Pseudomonadati</taxon>
        <taxon>Pseudomonadota</taxon>
        <taxon>Alphaproteobacteria</taxon>
        <taxon>Rhodobacterales</taxon>
        <taxon>Roseobacteraceae</taxon>
        <taxon>Alloyangia</taxon>
    </lineage>
</organism>
<dbReference type="PANTHER" id="PTHR47237:SF2">
    <property type="entry name" value="BLL4206 PROTEIN"/>
    <property type="match status" value="1"/>
</dbReference>
<dbReference type="InterPro" id="IPR041496">
    <property type="entry name" value="YitH/HolE_GNAT"/>
</dbReference>
<dbReference type="Pfam" id="PF18014">
    <property type="entry name" value="Acetyltransf_18"/>
    <property type="match status" value="1"/>
</dbReference>
<sequence>MIAPQARPTAQGNQRMTYISTQRQVDSYSLSFTAMQACHLDALHRLSACVGWPHRRSDWATNLETGVGIVAVDEMQRVHGSAMCFPYGDGAAAVGMVIANPKLRSSGLADMLAREAVERSGSPRAFLNACQGDVLFYRGLGAKRGEQVFKYEGVLKVNLVAFSPIRDFAPEDFLKVLELDQTSYDADRSAVLSGLLATSDIRVIERAGQVVGFAMRRRFGRGYVIGPITAELGSDAVALATSLLADLKGQFVRIDTRHTDGVFQRFLGSLGLRCKPDVVTMTFGRSPRIGSPIGYALSSHSTG</sequence>
<gene>
    <name evidence="2" type="ORF">SAMN04488050_109237</name>
</gene>
<proteinExistence type="predicted"/>
<evidence type="ECO:0000313" key="2">
    <source>
        <dbReference type="EMBL" id="SFT07729.1"/>
    </source>
</evidence>
<dbReference type="AlphaFoldDB" id="A0A1I6V1Z1"/>
<dbReference type="Gene3D" id="3.40.630.90">
    <property type="match status" value="1"/>
</dbReference>
<evidence type="ECO:0000313" key="3">
    <source>
        <dbReference type="Proteomes" id="UP000199392"/>
    </source>
</evidence>
<dbReference type="STRING" id="311180.SAMN04488050_109237"/>
<name>A0A1I6V1Z1_9RHOB</name>